<evidence type="ECO:0000259" key="1">
    <source>
        <dbReference type="Pfam" id="PF02229"/>
    </source>
</evidence>
<dbReference type="InterPro" id="IPR009044">
    <property type="entry name" value="ssDNA-bd_transcriptional_reg"/>
</dbReference>
<comment type="caution">
    <text evidence="2">The sequence shown here is derived from an EMBL/GenBank/DDBJ whole genome shotgun (WGS) entry which is preliminary data.</text>
</comment>
<evidence type="ECO:0000313" key="3">
    <source>
        <dbReference type="Proteomes" id="UP000306324"/>
    </source>
</evidence>
<dbReference type="Gene3D" id="2.30.31.10">
    <property type="entry name" value="Transcriptional Coactivator Pc4, Chain A"/>
    <property type="match status" value="1"/>
</dbReference>
<proteinExistence type="predicted"/>
<dbReference type="SUPFAM" id="SSF54447">
    <property type="entry name" value="ssDNA-binding transcriptional regulator domain"/>
    <property type="match status" value="1"/>
</dbReference>
<accession>A0A5S4F7R9</accession>
<dbReference type="AlphaFoldDB" id="A0A5S4F7R9"/>
<dbReference type="GO" id="GO:0003677">
    <property type="term" value="F:DNA binding"/>
    <property type="evidence" value="ECO:0007669"/>
    <property type="project" value="InterPro"/>
</dbReference>
<gene>
    <name evidence="2" type="ORF">ACCUM_3945</name>
</gene>
<reference evidence="2 3" key="1">
    <citation type="submission" date="2019-04" db="EMBL/GenBank/DDBJ databases">
        <title>A novel phosphate-accumulating bacterium identified in bioreactor for phosphate removal from wastewater.</title>
        <authorList>
            <person name="Kotlyarov R.Y."/>
            <person name="Beletsky A.V."/>
            <person name="Kallistova A.Y."/>
            <person name="Dorofeev A.G."/>
            <person name="Nikolaev Y.Y."/>
            <person name="Pimenov N.V."/>
            <person name="Ravin N.V."/>
            <person name="Mardanov A.V."/>
        </authorList>
    </citation>
    <scope>NUCLEOTIDE SEQUENCE [LARGE SCALE GENOMIC DNA]</scope>
    <source>
        <strain evidence="2 3">Bin19</strain>
    </source>
</reference>
<dbReference type="InterPro" id="IPR003173">
    <property type="entry name" value="PC4_C"/>
</dbReference>
<dbReference type="EMBL" id="SWAD01000040">
    <property type="protein sequence ID" value="TMQ76813.1"/>
    <property type="molecule type" value="Genomic_DNA"/>
</dbReference>
<dbReference type="Proteomes" id="UP000306324">
    <property type="component" value="Unassembled WGS sequence"/>
</dbReference>
<name>A0A5S4F7R9_9PROT</name>
<organism evidence="2 3">
    <name type="scientific">Candidatus Accumulibacter phosphatis</name>
    <dbReference type="NCBI Taxonomy" id="327160"/>
    <lineage>
        <taxon>Bacteria</taxon>
        <taxon>Pseudomonadati</taxon>
        <taxon>Pseudomonadota</taxon>
        <taxon>Betaproteobacteria</taxon>
        <taxon>Candidatus Accumulibacter</taxon>
    </lineage>
</organism>
<keyword evidence="3" id="KW-1185">Reference proteome</keyword>
<dbReference type="GO" id="GO:0006355">
    <property type="term" value="P:regulation of DNA-templated transcription"/>
    <property type="evidence" value="ECO:0007669"/>
    <property type="project" value="InterPro"/>
</dbReference>
<dbReference type="Pfam" id="PF02229">
    <property type="entry name" value="PC4"/>
    <property type="match status" value="1"/>
</dbReference>
<feature type="domain" description="Transcriptional coactivator p15 (PC4) C-terminal" evidence="1">
    <location>
        <begin position="4"/>
        <end position="43"/>
    </location>
</feature>
<sequence>MVRRDFKDYRLVDIRVWFDDATTGELRPGKGVSIKLESLPEIVAALSGLIEGARDEHSKSR</sequence>
<protein>
    <recommendedName>
        <fullName evidence="1">Transcriptional coactivator p15 (PC4) C-terminal domain-containing protein</fullName>
    </recommendedName>
</protein>
<evidence type="ECO:0000313" key="2">
    <source>
        <dbReference type="EMBL" id="TMQ76813.1"/>
    </source>
</evidence>